<accession>A0A1V1PGK6</accession>
<evidence type="ECO:0008006" key="4">
    <source>
        <dbReference type="Google" id="ProtNLM"/>
    </source>
</evidence>
<reference evidence="3" key="1">
    <citation type="submission" date="2012-11" db="EMBL/GenBank/DDBJ databases">
        <authorList>
            <person name="Lucero-Rivera Y.E."/>
            <person name="Tovar-Ramirez D."/>
        </authorList>
    </citation>
    <scope>NUCLEOTIDE SEQUENCE [LARGE SCALE GENOMIC DNA]</scope>
    <source>
        <strain evidence="3">Araruama</strain>
    </source>
</reference>
<dbReference type="InterPro" id="IPR007555">
    <property type="entry name" value="DUF499"/>
</dbReference>
<evidence type="ECO:0000313" key="3">
    <source>
        <dbReference type="Proteomes" id="UP000189670"/>
    </source>
</evidence>
<name>A0A1V1PGK6_9BACT</name>
<feature type="region of interest" description="Disordered" evidence="1">
    <location>
        <begin position="815"/>
        <end position="859"/>
    </location>
</feature>
<feature type="compositionally biased region" description="Basic and acidic residues" evidence="1">
    <location>
        <begin position="815"/>
        <end position="826"/>
    </location>
</feature>
<comment type="caution">
    <text evidence="2">The sequence shown here is derived from an EMBL/GenBank/DDBJ whole genome shotgun (WGS) entry which is preliminary data.</text>
</comment>
<dbReference type="Proteomes" id="UP000189670">
    <property type="component" value="Unassembled WGS sequence"/>
</dbReference>
<evidence type="ECO:0000256" key="1">
    <source>
        <dbReference type="SAM" id="MobiDB-lite"/>
    </source>
</evidence>
<proteinExistence type="predicted"/>
<dbReference type="EMBL" id="ATBP01000033">
    <property type="protein sequence ID" value="ETR73894.1"/>
    <property type="molecule type" value="Genomic_DNA"/>
</dbReference>
<dbReference type="AlphaFoldDB" id="A0A1V1PGK6"/>
<dbReference type="Pfam" id="PF04465">
    <property type="entry name" value="DUF499"/>
    <property type="match status" value="1"/>
</dbReference>
<evidence type="ECO:0000313" key="2">
    <source>
        <dbReference type="EMBL" id="ETR73894.1"/>
    </source>
</evidence>
<sequence>MNIKPWRDLIKPHQNVLAGTFQESEFAADLNKVVMGSAPSEYQDPSIFFERTFITEGMKLMLNSVIKRLTGKGGDPVVQLQTAFGGGKTHAMIAVYHIAKGDKPTFQLPGIPPLLDLLNISELPRAHVAVLDGNSLSPSQPRKKGNITVNTLWGEMAWQIGGEEAYRRLEKADQEGTSPGKEILADIFQRFSPSIVLMDETVAYIRQFVEGKAYAGGTYGSNMAFLQALTEASGHVPTAMVLASLPESDIEAGGERGKQALRQIEHLFHRLEAIWKPVSSEEGIEIVRRRVFSKLSDPEARDAVCKTFADMYIKGGNYPSETMESNYLERMKSAYPFHPEIFDRLYEDWASLENFQRTRGVLRLMAMVVHRLWMDDNKDYLIMPGSIPMHDNQIKSELIRYLPTGWEPVLDRDVDGPKSMPTTLDKNDTRFGRIHAARRVSRSIFLGSAPTTSGQKIRGINAEHIRLGCTQPEQSSGTFDDALNRLNDQLYYLYSGNDRYWYDTQTNLRREAEDRMSRFEPKEEHLFPEIAKRLKANLKGYPFSSIHVFTPHSDIPDDMHIRLVVLPPTEHHYYKRKITMATKTAGEFIQKRGQQPRLNQNRLIFLCADEDATSTVYDNTRRYLAWKSIIDDKDALNLDQHRIKEATKNCHDYNQRLNGVIHQAYKWVIAPNQDAETKGGVGNLYWEEQKVMTTDTNIINAITHVLAENEMLIPRWSPIHLTNELHRWYLKADRQDISLKNLWEDFCRYPYMPRLVDFKVLQDTVSSGIESTDFFGYASGRKESRYIGLIFGKTGSVCYDEKSLIVHKDAAHRQIEAEKNQSDQKDQNNNVFPTDNGSNSIGVAEPGTKNPITHPTETEPLKRSKRFHGTVILDPVKASLEFSTITQEVIQHFSSIIGTEVNITLEIEAISAHGFEDEIIRTVQENSRTLGFNHAEFEED</sequence>
<protein>
    <recommendedName>
        <fullName evidence="4">ATP-binding protein</fullName>
    </recommendedName>
</protein>
<feature type="compositionally biased region" description="Polar residues" evidence="1">
    <location>
        <begin position="831"/>
        <end position="841"/>
    </location>
</feature>
<gene>
    <name evidence="2" type="ORF">OMM_06659</name>
</gene>
<organism evidence="2 3">
    <name type="scientific">Candidatus Magnetoglobus multicellularis str. Araruama</name>
    <dbReference type="NCBI Taxonomy" id="890399"/>
    <lineage>
        <taxon>Bacteria</taxon>
        <taxon>Pseudomonadati</taxon>
        <taxon>Thermodesulfobacteriota</taxon>
        <taxon>Desulfobacteria</taxon>
        <taxon>Desulfobacterales</taxon>
        <taxon>Desulfobacteraceae</taxon>
        <taxon>Candidatus Magnetoglobus</taxon>
    </lineage>
</organism>